<evidence type="ECO:0000256" key="1">
    <source>
        <dbReference type="SAM" id="MobiDB-lite"/>
    </source>
</evidence>
<protein>
    <submittedName>
        <fullName evidence="2">Protein FAM78A</fullName>
    </submittedName>
</protein>
<feature type="region of interest" description="Disordered" evidence="1">
    <location>
        <begin position="354"/>
        <end position="408"/>
    </location>
</feature>
<dbReference type="Proteomes" id="UP000700334">
    <property type="component" value="Unassembled WGS sequence"/>
</dbReference>
<organism evidence="2 3">
    <name type="scientific">Galemys pyrenaicus</name>
    <name type="common">Iberian desman</name>
    <name type="synonym">Pyrenean desman</name>
    <dbReference type="NCBI Taxonomy" id="202257"/>
    <lineage>
        <taxon>Eukaryota</taxon>
        <taxon>Metazoa</taxon>
        <taxon>Chordata</taxon>
        <taxon>Craniata</taxon>
        <taxon>Vertebrata</taxon>
        <taxon>Euteleostomi</taxon>
        <taxon>Mammalia</taxon>
        <taxon>Eutheria</taxon>
        <taxon>Laurasiatheria</taxon>
        <taxon>Eulipotyphla</taxon>
        <taxon>Talpidae</taxon>
        <taxon>Galemys</taxon>
    </lineage>
</organism>
<name>A0A8J5ZWY5_GALPY</name>
<dbReference type="InterPro" id="IPR029638">
    <property type="entry name" value="FAM78"/>
</dbReference>
<feature type="compositionally biased region" description="Basic residues" evidence="1">
    <location>
        <begin position="36"/>
        <end position="47"/>
    </location>
</feature>
<dbReference type="PANTHER" id="PTHR31655">
    <property type="entry name" value="PROTEIN FAM78A"/>
    <property type="match status" value="1"/>
</dbReference>
<sequence length="588" mass="63845">MSPAAIIRWCALVRPPLTGRAGGGRRLRGDRPEPRRPRRLRRPRRRPERGPAAPHGGDSGSGSGEGTRRACEWAPTGTAPRGWDSAAAGAGLASEKPRSIGGKARVFREGITVVDVKASIDPIPTSIDESSSVVLRYRTPHFRASAQVVMPPIPKKETWVVGWIQACSHMEFYNQYGEQGMSWWGSRAAGLQAALRGRRSHSAPRCPLCKLAAVLGLRLQRAVMSGRRCGEAGAGRGAAMRTEAEPQPRQTQAPPSCMTSRPLSSAFTDLRRVLTVTRVIVQEDPTLAFSNVGRSILVWGDPRTALPAPRLDSSTRKAGTLTFSEAARSAVGEDTTGRWPGPQSVALALLLPGPATQGQRPRGHSGAGQFSGSRRGHGAAKLLPRRPPVNTRVGSASGASHAGPRSNRLSALRSSWELPDLQEGKIEAISDSDGVNYPWYGNTTETCTIVGPTKRDSKFVISMNDNFYPSVTWAVPVSESNVAKLTNIYRDQSFTTWLVATNTSTNDMIILQTLHWRMQLSIEVNPSRPLGQRARLREPIAQDQPKILSKNEPIPASALVKPNANDAQVLMWRPKYGQPLVVIPPKHR</sequence>
<dbReference type="EMBL" id="JAGFMF010011945">
    <property type="protein sequence ID" value="KAG8509473.1"/>
    <property type="molecule type" value="Genomic_DNA"/>
</dbReference>
<keyword evidence="3" id="KW-1185">Reference proteome</keyword>
<feature type="compositionally biased region" description="Polar residues" evidence="1">
    <location>
        <begin position="248"/>
        <end position="261"/>
    </location>
</feature>
<comment type="caution">
    <text evidence="2">The sequence shown here is derived from an EMBL/GenBank/DDBJ whole genome shotgun (WGS) entry which is preliminary data.</text>
</comment>
<feature type="region of interest" description="Disordered" evidence="1">
    <location>
        <begin position="16"/>
        <end position="96"/>
    </location>
</feature>
<feature type="region of interest" description="Disordered" evidence="1">
    <location>
        <begin position="230"/>
        <end position="261"/>
    </location>
</feature>
<proteinExistence type="predicted"/>
<dbReference type="AlphaFoldDB" id="A0A8J5ZWY5"/>
<evidence type="ECO:0000313" key="2">
    <source>
        <dbReference type="EMBL" id="KAG8509473.1"/>
    </source>
</evidence>
<dbReference type="PANTHER" id="PTHR31655:SF3">
    <property type="entry name" value="PROTEIN FAM78A"/>
    <property type="match status" value="1"/>
</dbReference>
<reference evidence="2" key="1">
    <citation type="journal article" date="2021" name="Evol. Appl.">
        <title>The genome of the Pyrenean desman and the effects of bottlenecks and inbreeding on the genomic landscape of an endangered species.</title>
        <authorList>
            <person name="Escoda L."/>
            <person name="Castresana J."/>
        </authorList>
    </citation>
    <scope>NUCLEOTIDE SEQUENCE</scope>
    <source>
        <strain evidence="2">IBE-C5619</strain>
    </source>
</reference>
<dbReference type="OrthoDB" id="9971204at2759"/>
<accession>A0A8J5ZWY5</accession>
<gene>
    <name evidence="2" type="ORF">J0S82_011837</name>
</gene>
<evidence type="ECO:0000313" key="3">
    <source>
        <dbReference type="Proteomes" id="UP000700334"/>
    </source>
</evidence>